<feature type="compositionally biased region" description="Low complexity" evidence="1">
    <location>
        <begin position="19"/>
        <end position="30"/>
    </location>
</feature>
<proteinExistence type="predicted"/>
<accession>A0AAW0F3Q2</accession>
<feature type="region of interest" description="Disordered" evidence="1">
    <location>
        <begin position="1"/>
        <end position="49"/>
    </location>
</feature>
<evidence type="ECO:0000313" key="2">
    <source>
        <dbReference type="EMBL" id="KAK7199743.1"/>
    </source>
</evidence>
<evidence type="ECO:0000256" key="1">
    <source>
        <dbReference type="SAM" id="MobiDB-lite"/>
    </source>
</evidence>
<keyword evidence="3" id="KW-1185">Reference proteome</keyword>
<dbReference type="InterPro" id="IPR027417">
    <property type="entry name" value="P-loop_NTPase"/>
</dbReference>
<comment type="caution">
    <text evidence="2">The sequence shown here is derived from an EMBL/GenBank/DDBJ whole genome shotgun (WGS) entry which is preliminary data.</text>
</comment>
<name>A0AAW0F3Q2_9TRYP</name>
<gene>
    <name evidence="2" type="ORF">NESM_000020400</name>
</gene>
<reference evidence="2 3" key="1">
    <citation type="journal article" date="2021" name="MBio">
        <title>A New Model Trypanosomatid, Novymonas esmeraldas: Genomic Perception of Its 'Candidatus Pandoraea novymonadis' Endosymbiont.</title>
        <authorList>
            <person name="Zakharova A."/>
            <person name="Saura A."/>
            <person name="Butenko A."/>
            <person name="Podesvova L."/>
            <person name="Warmusova S."/>
            <person name="Kostygov A.Y."/>
            <person name="Nenarokova A."/>
            <person name="Lukes J."/>
            <person name="Opperdoes F.R."/>
            <person name="Yurchenko V."/>
        </authorList>
    </citation>
    <scope>NUCLEOTIDE SEQUENCE [LARGE SCALE GENOMIC DNA]</scope>
    <source>
        <strain evidence="2 3">E262AT.01</strain>
    </source>
</reference>
<sequence length="800" mass="86345">MSNLNPNAPSFAVSQYQSGPMQNNPNYNSNNGGGGGGGPGGMGPPMGGMGHNERYGGSMMYEGGYGRGNGGGYNNYNMNQVQQQGYPPPTRGGRGNRQMGGSQPHYANPNMMGGGGAMRSGVRGPQAPYHPGGGMDMQNGYDQMPPPPQQQQQQQMHNMAQRMPNMQPPNVMGMNNSGMGSGGSGRTGYGGSQRTPVPQMPPNMSHHGNMGMGPAAPLPPPPQPIQTADTMARPPSVPLGPAGPLAQAAPPLMEEPPYVTRSTPQAVMVVGYRKTGKTRVAQVIAKRCGLEYVCLRSPQSDPPHGAGGEGGEDEEEEDADDVSPVQRLAPLRDALAAGSAVKGVVIDDAFSTNKYHAYYVVHYLAAAGLRLDAVVAVVPDLSSLEKRGVSFSGSYAKMAHPEAFEFASSLDPDRVIVVDEDARTPPVAEKAAAEAAALLKRGDAAITLETVHFIPDCPMVTDPEVVEQIIKAEGKAAKRLGPYKFTYSEPNYVLDYVQFVQSAAKLEHYLIVPWIWGDRLSLIGYEHHVYVHLTSYNLIFELREVPEVLQGLCKNAQPDADAAAADDEGAVIRFLVEGTMLDDVIYISDMMVLRGQNGCEVPLHDRVKLLTESFGKLPSTCQVRLLEHYAVSDIKKCLEANKSICRGAIFINPGGVEYGQYDVRNFVYPLEAKKTVRLRIWSGNVTDGTWSFDGYVRESKEEVLATTHTAGAAAIPVLISDSSVETFLINDGNIIECTMEKTAAKGKSREKGSVLTFCRRCKWEVAPITQFYMWAFTDPPRWSTDSFMDACSSITPTRPA</sequence>
<dbReference type="Proteomes" id="UP001430356">
    <property type="component" value="Unassembled WGS sequence"/>
</dbReference>
<feature type="region of interest" description="Disordered" evidence="1">
    <location>
        <begin position="178"/>
        <end position="257"/>
    </location>
</feature>
<organism evidence="2 3">
    <name type="scientific">Novymonas esmeraldas</name>
    <dbReference type="NCBI Taxonomy" id="1808958"/>
    <lineage>
        <taxon>Eukaryota</taxon>
        <taxon>Discoba</taxon>
        <taxon>Euglenozoa</taxon>
        <taxon>Kinetoplastea</taxon>
        <taxon>Metakinetoplastina</taxon>
        <taxon>Trypanosomatida</taxon>
        <taxon>Trypanosomatidae</taxon>
        <taxon>Novymonas</taxon>
    </lineage>
</organism>
<feature type="compositionally biased region" description="Low complexity" evidence="1">
    <location>
        <begin position="239"/>
        <end position="252"/>
    </location>
</feature>
<feature type="compositionally biased region" description="Gly residues" evidence="1">
    <location>
        <begin position="31"/>
        <end position="49"/>
    </location>
</feature>
<dbReference type="SUPFAM" id="SSF52540">
    <property type="entry name" value="P-loop containing nucleoside triphosphate hydrolases"/>
    <property type="match status" value="1"/>
</dbReference>
<dbReference type="AlphaFoldDB" id="A0AAW0F3Q2"/>
<dbReference type="EMBL" id="JAECZO010000001">
    <property type="protein sequence ID" value="KAK7199743.1"/>
    <property type="molecule type" value="Genomic_DNA"/>
</dbReference>
<feature type="compositionally biased region" description="Acidic residues" evidence="1">
    <location>
        <begin position="310"/>
        <end position="321"/>
    </location>
</feature>
<dbReference type="Gene3D" id="3.40.50.300">
    <property type="entry name" value="P-loop containing nucleotide triphosphate hydrolases"/>
    <property type="match status" value="1"/>
</dbReference>
<feature type="region of interest" description="Disordered" evidence="1">
    <location>
        <begin position="295"/>
        <end position="323"/>
    </location>
</feature>
<protein>
    <submittedName>
        <fullName evidence="2">G5-interacting protein</fullName>
    </submittedName>
</protein>
<feature type="compositionally biased region" description="Gly residues" evidence="1">
    <location>
        <begin position="179"/>
        <end position="191"/>
    </location>
</feature>
<feature type="region of interest" description="Disordered" evidence="1">
    <location>
        <begin position="83"/>
        <end position="102"/>
    </location>
</feature>
<feature type="compositionally biased region" description="Polar residues" evidence="1">
    <location>
        <begin position="1"/>
        <end position="18"/>
    </location>
</feature>
<evidence type="ECO:0000313" key="3">
    <source>
        <dbReference type="Proteomes" id="UP001430356"/>
    </source>
</evidence>